<dbReference type="PANTHER" id="PTHR11746">
    <property type="entry name" value="O-METHYLTRANSFERASE"/>
    <property type="match status" value="1"/>
</dbReference>
<dbReference type="InterPro" id="IPR016461">
    <property type="entry name" value="COMT-like"/>
</dbReference>
<keyword evidence="3" id="KW-0949">S-adenosyl-L-methionine</keyword>
<dbReference type="AlphaFoldDB" id="A0AAW2Q1H2"/>
<gene>
    <name evidence="5" type="ORF">Sradi_3827800</name>
</gene>
<organism evidence="5">
    <name type="scientific">Sesamum radiatum</name>
    <name type="common">Black benniseed</name>
    <dbReference type="NCBI Taxonomy" id="300843"/>
    <lineage>
        <taxon>Eukaryota</taxon>
        <taxon>Viridiplantae</taxon>
        <taxon>Streptophyta</taxon>
        <taxon>Embryophyta</taxon>
        <taxon>Tracheophyta</taxon>
        <taxon>Spermatophyta</taxon>
        <taxon>Magnoliopsida</taxon>
        <taxon>eudicotyledons</taxon>
        <taxon>Gunneridae</taxon>
        <taxon>Pentapetalae</taxon>
        <taxon>asterids</taxon>
        <taxon>lamiids</taxon>
        <taxon>Lamiales</taxon>
        <taxon>Pedaliaceae</taxon>
        <taxon>Sesamum</taxon>
    </lineage>
</organism>
<dbReference type="Gene3D" id="3.40.50.150">
    <property type="entry name" value="Vaccinia Virus protein VP39"/>
    <property type="match status" value="1"/>
</dbReference>
<reference evidence="5" key="1">
    <citation type="submission" date="2020-06" db="EMBL/GenBank/DDBJ databases">
        <authorList>
            <person name="Li T."/>
            <person name="Hu X."/>
            <person name="Zhang T."/>
            <person name="Song X."/>
            <person name="Zhang H."/>
            <person name="Dai N."/>
            <person name="Sheng W."/>
            <person name="Hou X."/>
            <person name="Wei L."/>
        </authorList>
    </citation>
    <scope>NUCLEOTIDE SEQUENCE</scope>
    <source>
        <strain evidence="5">G02</strain>
        <tissue evidence="5">Leaf</tissue>
    </source>
</reference>
<accession>A0AAW2Q1H2</accession>
<comment type="caution">
    <text evidence="5">The sequence shown here is derived from an EMBL/GenBank/DDBJ whole genome shotgun (WGS) entry which is preliminary data.</text>
</comment>
<dbReference type="PROSITE" id="PS51683">
    <property type="entry name" value="SAM_OMT_II"/>
    <property type="match status" value="1"/>
</dbReference>
<sequence>MGGGTGSLAKAIAEAFPQIHCTVLDLAPVVAGLEGRRNLKYMVGDMFHYIPSSDAVLLEWIMHNWSDEECVQILKNVKKH</sequence>
<name>A0AAW2Q1H2_SESRA</name>
<dbReference type="InterPro" id="IPR029063">
    <property type="entry name" value="SAM-dependent_MTases_sf"/>
</dbReference>
<evidence type="ECO:0000256" key="1">
    <source>
        <dbReference type="ARBA" id="ARBA00022603"/>
    </source>
</evidence>
<keyword evidence="1" id="KW-0489">Methyltransferase</keyword>
<dbReference type="GO" id="GO:0032259">
    <property type="term" value="P:methylation"/>
    <property type="evidence" value="ECO:0007669"/>
    <property type="project" value="UniProtKB-KW"/>
</dbReference>
<evidence type="ECO:0000259" key="4">
    <source>
        <dbReference type="Pfam" id="PF00891"/>
    </source>
</evidence>
<evidence type="ECO:0000256" key="3">
    <source>
        <dbReference type="ARBA" id="ARBA00022691"/>
    </source>
</evidence>
<dbReference type="EMBL" id="JACGWJ010000016">
    <property type="protein sequence ID" value="KAL0361433.1"/>
    <property type="molecule type" value="Genomic_DNA"/>
</dbReference>
<dbReference type="GO" id="GO:0008171">
    <property type="term" value="F:O-methyltransferase activity"/>
    <property type="evidence" value="ECO:0007669"/>
    <property type="project" value="InterPro"/>
</dbReference>
<dbReference type="InterPro" id="IPR001077">
    <property type="entry name" value="COMT_C"/>
</dbReference>
<reference evidence="5" key="2">
    <citation type="journal article" date="2024" name="Plant">
        <title>Genomic evolution and insights into agronomic trait innovations of Sesamum species.</title>
        <authorList>
            <person name="Miao H."/>
            <person name="Wang L."/>
            <person name="Qu L."/>
            <person name="Liu H."/>
            <person name="Sun Y."/>
            <person name="Le M."/>
            <person name="Wang Q."/>
            <person name="Wei S."/>
            <person name="Zheng Y."/>
            <person name="Lin W."/>
            <person name="Duan Y."/>
            <person name="Cao H."/>
            <person name="Xiong S."/>
            <person name="Wang X."/>
            <person name="Wei L."/>
            <person name="Li C."/>
            <person name="Ma Q."/>
            <person name="Ju M."/>
            <person name="Zhao R."/>
            <person name="Li G."/>
            <person name="Mu C."/>
            <person name="Tian Q."/>
            <person name="Mei H."/>
            <person name="Zhang T."/>
            <person name="Gao T."/>
            <person name="Zhang H."/>
        </authorList>
    </citation>
    <scope>NUCLEOTIDE SEQUENCE</scope>
    <source>
        <strain evidence="5">G02</strain>
    </source>
</reference>
<dbReference type="Pfam" id="PF00891">
    <property type="entry name" value="Methyltransf_2"/>
    <property type="match status" value="1"/>
</dbReference>
<protein>
    <submittedName>
        <fullName evidence="5">Trans-resveratrol di-O-methyltransferase</fullName>
    </submittedName>
</protein>
<keyword evidence="2" id="KW-0808">Transferase</keyword>
<feature type="domain" description="O-methyltransferase C-terminal" evidence="4">
    <location>
        <begin position="1"/>
        <end position="79"/>
    </location>
</feature>
<dbReference type="SUPFAM" id="SSF53335">
    <property type="entry name" value="S-adenosyl-L-methionine-dependent methyltransferases"/>
    <property type="match status" value="1"/>
</dbReference>
<evidence type="ECO:0000313" key="5">
    <source>
        <dbReference type="EMBL" id="KAL0361433.1"/>
    </source>
</evidence>
<proteinExistence type="predicted"/>
<evidence type="ECO:0000256" key="2">
    <source>
        <dbReference type="ARBA" id="ARBA00022679"/>
    </source>
</evidence>